<protein>
    <submittedName>
        <fullName evidence="3">AGAP012889-PA</fullName>
    </submittedName>
</protein>
<keyword evidence="5" id="KW-1185">Reference proteome</keyword>
<reference evidence="3 5" key="3">
    <citation type="journal article" date="2004" name="Trends Parasitol.">
        <title>The Anopheles gambiae genome: an update.</title>
        <authorList>
            <person name="Mongin E."/>
            <person name="Louis C."/>
            <person name="Holt R.A."/>
            <person name="Birney E."/>
            <person name="Collins F.H."/>
        </authorList>
    </citation>
    <scope>NUCLEOTIDE SEQUENCE [LARGE SCALE GENOMIC DNA]</scope>
    <source>
        <strain evidence="3 5">PEST</strain>
    </source>
</reference>
<name>A0NAQ9_ANOGA</name>
<accession>A0NAQ9</accession>
<reference evidence="4" key="6">
    <citation type="submission" date="2021-01" db="UniProtKB">
        <authorList>
            <consortium name="EnsemblMetazoa"/>
        </authorList>
    </citation>
    <scope>IDENTIFICATION</scope>
    <source>
        <strain evidence="4">PEST</strain>
    </source>
</reference>
<evidence type="ECO:0000313" key="5">
    <source>
        <dbReference type="Proteomes" id="UP000007062"/>
    </source>
</evidence>
<sequence length="141" mass="14969">MLLAPEDHVTNTISRATGAHNSPNQIRCRLMISDITTRSFDALNAYGQTQRTLQGALNPAEAAEPSNDSVTSFSNVLGDALKNAVHVGKTAETQAATGLSGGGDMTDIATSVAEAKLTLQTVTTVRDRFVQAYQDIMKMSI</sequence>
<reference evidence="3" key="2">
    <citation type="submission" date="2002-03" db="EMBL/GenBank/DDBJ databases">
        <authorList>
            <consortium name="The Anopheles Genome Sequencing Consortium"/>
        </authorList>
    </citation>
    <scope>NUCLEOTIDE SEQUENCE</scope>
    <source>
        <strain evidence="3">PEST</strain>
    </source>
</reference>
<dbReference type="PANTHER" id="PTHR34653:SF1">
    <property type="entry name" value="FLAGELLAR HOOK-BASAL BODY COMPLEX PROTEIN FLIE"/>
    <property type="match status" value="1"/>
</dbReference>
<comment type="subcellular location">
    <subcellularLocation>
        <location evidence="1">Bacterial flagellum basal body</location>
    </subcellularLocation>
</comment>
<gene>
    <name evidence="3" type="ORF">AgaP_AGAP012889</name>
</gene>
<dbReference type="VEuPathDB" id="VectorBase:AGAP012889"/>
<dbReference type="EnsemblMetazoa" id="AGAP012889-RA">
    <property type="protein sequence ID" value="AGAP012889-PA"/>
    <property type="gene ID" value="AGAP012889"/>
</dbReference>
<dbReference type="Proteomes" id="UP000007062">
    <property type="component" value="Unassembled WGS sequence"/>
</dbReference>
<keyword evidence="2" id="KW-0975">Bacterial flagellum</keyword>
<reference evidence="3 5" key="1">
    <citation type="journal article" date="2002" name="Science">
        <title>The genome sequence of the malaria mosquito Anopheles gambiae.</title>
        <authorList>
            <person name="Holt R.A."/>
            <person name="Subramanian G.M."/>
            <person name="Halpern A."/>
            <person name="Sutton G.G."/>
            <person name="Charlab R."/>
            <person name="Nusskern D.R."/>
            <person name="Wincker P."/>
            <person name="Clark A.G."/>
            <person name="Ribeiro J.M."/>
            <person name="Wides R."/>
            <person name="Salzberg S.L."/>
            <person name="Loftus B."/>
            <person name="Yandell M."/>
            <person name="Majoros W.H."/>
            <person name="Rusch D.B."/>
            <person name="Lai Z."/>
            <person name="Kraft C.L."/>
            <person name="Abril J.F."/>
            <person name="Anthouard V."/>
            <person name="Arensburger P."/>
            <person name="Atkinson P.W."/>
            <person name="Baden H."/>
            <person name="de Berardinis V."/>
            <person name="Baldwin D."/>
            <person name="Benes V."/>
            <person name="Biedler J."/>
            <person name="Blass C."/>
            <person name="Bolanos R."/>
            <person name="Boscus D."/>
            <person name="Barnstead M."/>
            <person name="Cai S."/>
            <person name="Center A."/>
            <person name="Chaturverdi K."/>
            <person name="Christophides G.K."/>
            <person name="Chrystal M.A."/>
            <person name="Clamp M."/>
            <person name="Cravchik A."/>
            <person name="Curwen V."/>
            <person name="Dana A."/>
            <person name="Delcher A."/>
            <person name="Dew I."/>
            <person name="Evans C.A."/>
            <person name="Flanigan M."/>
            <person name="Grundschober-Freimoser A."/>
            <person name="Friedli L."/>
            <person name="Gu Z."/>
            <person name="Guan P."/>
            <person name="Guigo R."/>
            <person name="Hillenmeyer M.E."/>
            <person name="Hladun S.L."/>
            <person name="Hogan J.R."/>
            <person name="Hong Y.S."/>
            <person name="Hoover J."/>
            <person name="Jaillon O."/>
            <person name="Ke Z."/>
            <person name="Kodira C."/>
            <person name="Kokoza E."/>
            <person name="Koutsos A."/>
            <person name="Letunic I."/>
            <person name="Levitsky A."/>
            <person name="Liang Y."/>
            <person name="Lin J.J."/>
            <person name="Lobo N.F."/>
            <person name="Lopez J.R."/>
            <person name="Malek J.A."/>
            <person name="McIntosh T.C."/>
            <person name="Meister S."/>
            <person name="Miller J."/>
            <person name="Mobarry C."/>
            <person name="Mongin E."/>
            <person name="Murphy S.D."/>
            <person name="O'Brochta D.A."/>
            <person name="Pfannkoch C."/>
            <person name="Qi R."/>
            <person name="Regier M.A."/>
            <person name="Remington K."/>
            <person name="Shao H."/>
            <person name="Sharakhova M.V."/>
            <person name="Sitter C.D."/>
            <person name="Shetty J."/>
            <person name="Smith T.J."/>
            <person name="Strong R."/>
            <person name="Sun J."/>
            <person name="Thomasova D."/>
            <person name="Ton L.Q."/>
            <person name="Topalis P."/>
            <person name="Tu Z."/>
            <person name="Unger M.F."/>
            <person name="Walenz B."/>
            <person name="Wang A."/>
            <person name="Wang J."/>
            <person name="Wang M."/>
            <person name="Wang X."/>
            <person name="Woodford K.J."/>
            <person name="Wortman J.R."/>
            <person name="Wu M."/>
            <person name="Yao A."/>
            <person name="Zdobnov E.M."/>
            <person name="Zhang H."/>
            <person name="Zhao Q."/>
            <person name="Zhao S."/>
            <person name="Zhu S.C."/>
            <person name="Zhimulev I."/>
            <person name="Coluzzi M."/>
            <person name="della Torre A."/>
            <person name="Roth C.W."/>
            <person name="Louis C."/>
            <person name="Kalush F."/>
            <person name="Mural R.J."/>
            <person name="Myers E.W."/>
            <person name="Adams M.D."/>
            <person name="Smith H.O."/>
            <person name="Broder S."/>
            <person name="Gardner M.J."/>
            <person name="Fraser C.M."/>
            <person name="Birney E."/>
            <person name="Bork P."/>
            <person name="Brey P.T."/>
            <person name="Venter J.C."/>
            <person name="Weissenbach J."/>
            <person name="Kafatos F.C."/>
            <person name="Collins F.H."/>
            <person name="Hoffman S.L."/>
        </authorList>
    </citation>
    <scope>NUCLEOTIDE SEQUENCE [LARGE SCALE GENOMIC DNA]</scope>
    <source>
        <strain evidence="3 5">PEST</strain>
    </source>
</reference>
<evidence type="ECO:0000256" key="1">
    <source>
        <dbReference type="ARBA" id="ARBA00004117"/>
    </source>
</evidence>
<proteinExistence type="inferred from homology"/>
<dbReference type="Pfam" id="PF02049">
    <property type="entry name" value="FliE"/>
    <property type="match status" value="1"/>
</dbReference>
<dbReference type="HAMAP" id="MF_00724">
    <property type="entry name" value="FliE"/>
    <property type="match status" value="1"/>
</dbReference>
<dbReference type="AlphaFoldDB" id="A0NAQ9"/>
<organism evidence="3">
    <name type="scientific">Anopheles gambiae</name>
    <name type="common">African malaria mosquito</name>
    <dbReference type="NCBI Taxonomy" id="7165"/>
    <lineage>
        <taxon>Eukaryota</taxon>
        <taxon>Metazoa</taxon>
        <taxon>Ecdysozoa</taxon>
        <taxon>Arthropoda</taxon>
        <taxon>Hexapoda</taxon>
        <taxon>Insecta</taxon>
        <taxon>Pterygota</taxon>
        <taxon>Neoptera</taxon>
        <taxon>Endopterygota</taxon>
        <taxon>Diptera</taxon>
        <taxon>Nematocera</taxon>
        <taxon>Culicoidea</taxon>
        <taxon>Culicidae</taxon>
        <taxon>Anophelinae</taxon>
        <taxon>Anopheles</taxon>
    </lineage>
</organism>
<dbReference type="EMBL" id="AAAB01006109">
    <property type="protein sequence ID" value="EAU77928.1"/>
    <property type="molecule type" value="Genomic_DNA"/>
</dbReference>
<dbReference type="InterPro" id="IPR001624">
    <property type="entry name" value="FliE"/>
</dbReference>
<reference evidence="3 5" key="4">
    <citation type="journal article" date="2007" name="Genome Biol.">
        <title>Update of the Anopheles gambiae PEST genome assembly.</title>
        <authorList>
            <person name="Sharakhova M.V."/>
            <person name="Hammond M.P."/>
            <person name="Lobo N.F."/>
            <person name="Krzywinski J."/>
            <person name="Unger M.F."/>
            <person name="Hillenmeyer M.E."/>
            <person name="Bruggner R.V."/>
            <person name="Birney E."/>
            <person name="Collins F.H."/>
        </authorList>
    </citation>
    <scope>NUCLEOTIDE SEQUENCE [LARGE SCALE GENOMIC DNA]</scope>
    <source>
        <strain evidence="3 5">PEST</strain>
    </source>
</reference>
<dbReference type="PANTHER" id="PTHR34653">
    <property type="match status" value="1"/>
</dbReference>
<evidence type="ECO:0000313" key="4">
    <source>
        <dbReference type="EnsemblMetazoa" id="AGAP012889-PA"/>
    </source>
</evidence>
<dbReference type="GO" id="GO:0003774">
    <property type="term" value="F:cytoskeletal motor activity"/>
    <property type="evidence" value="ECO:0007669"/>
    <property type="project" value="InterPro"/>
</dbReference>
<dbReference type="GO" id="GO:0005198">
    <property type="term" value="F:structural molecule activity"/>
    <property type="evidence" value="ECO:0007669"/>
    <property type="project" value="InterPro"/>
</dbReference>
<dbReference type="PaxDb" id="7165-AGAP012889-PA"/>
<dbReference type="HOGENOM" id="CLU_147249_2_2_1"/>
<evidence type="ECO:0000256" key="2">
    <source>
        <dbReference type="ARBA" id="ARBA00023143"/>
    </source>
</evidence>
<reference evidence="3" key="5">
    <citation type="submission" date="2011-05" db="EMBL/GenBank/DDBJ databases">
        <authorList>
            <consortium name="VectorBase"/>
        </authorList>
    </citation>
    <scope>NUCLEOTIDE SEQUENCE</scope>
    <source>
        <strain evidence="3">PEST</strain>
    </source>
</reference>
<evidence type="ECO:0000313" key="3">
    <source>
        <dbReference type="EMBL" id="EAU77928.1"/>
    </source>
</evidence>